<organism evidence="1 2">
    <name type="scientific">Eumeta variegata</name>
    <name type="common">Bagworm moth</name>
    <name type="synonym">Eumeta japonica</name>
    <dbReference type="NCBI Taxonomy" id="151549"/>
    <lineage>
        <taxon>Eukaryota</taxon>
        <taxon>Metazoa</taxon>
        <taxon>Ecdysozoa</taxon>
        <taxon>Arthropoda</taxon>
        <taxon>Hexapoda</taxon>
        <taxon>Insecta</taxon>
        <taxon>Pterygota</taxon>
        <taxon>Neoptera</taxon>
        <taxon>Endopterygota</taxon>
        <taxon>Lepidoptera</taxon>
        <taxon>Glossata</taxon>
        <taxon>Ditrysia</taxon>
        <taxon>Tineoidea</taxon>
        <taxon>Psychidae</taxon>
        <taxon>Oiketicinae</taxon>
        <taxon>Eumeta</taxon>
    </lineage>
</organism>
<dbReference type="AlphaFoldDB" id="A0A4C1SB82"/>
<gene>
    <name evidence="1" type="ORF">EVAR_592_1</name>
</gene>
<evidence type="ECO:0000313" key="1">
    <source>
        <dbReference type="EMBL" id="GBO99364.1"/>
    </source>
</evidence>
<dbReference type="Proteomes" id="UP000299102">
    <property type="component" value="Unassembled WGS sequence"/>
</dbReference>
<accession>A0A4C1SB82</accession>
<dbReference type="STRING" id="151549.A0A4C1SB82"/>
<comment type="caution">
    <text evidence="1">The sequence shown here is derived from an EMBL/GenBank/DDBJ whole genome shotgun (WGS) entry which is preliminary data.</text>
</comment>
<proteinExistence type="predicted"/>
<dbReference type="EMBL" id="BGZK01000002">
    <property type="protein sequence ID" value="GBO99364.1"/>
    <property type="molecule type" value="Genomic_DNA"/>
</dbReference>
<dbReference type="OrthoDB" id="6627079at2759"/>
<sequence length="134" mass="16002">MVDWDLVFIATLAEEEEKSNQSRFWVNNLWKQRYMSGEFNKLFNDLRYDVRKFYDYYRMSYENFESLVHLLRPYMEKKQSRFRSPIPVEERLSVCLRYDSNGDFRSQTALGTISSESIFLAAPVIGLSSWSDCC</sequence>
<evidence type="ECO:0000313" key="2">
    <source>
        <dbReference type="Proteomes" id="UP000299102"/>
    </source>
</evidence>
<keyword evidence="2" id="KW-1185">Reference proteome</keyword>
<reference evidence="1 2" key="1">
    <citation type="journal article" date="2019" name="Commun. Biol.">
        <title>The bagworm genome reveals a unique fibroin gene that provides high tensile strength.</title>
        <authorList>
            <person name="Kono N."/>
            <person name="Nakamura H."/>
            <person name="Ohtoshi R."/>
            <person name="Tomita M."/>
            <person name="Numata K."/>
            <person name="Arakawa K."/>
        </authorList>
    </citation>
    <scope>NUCLEOTIDE SEQUENCE [LARGE SCALE GENOMIC DNA]</scope>
</reference>
<name>A0A4C1SB82_EUMVA</name>
<protein>
    <submittedName>
        <fullName evidence="1">Uncharacterized protein</fullName>
    </submittedName>
</protein>